<dbReference type="Proteomes" id="UP000435138">
    <property type="component" value="Unassembled WGS sequence"/>
</dbReference>
<reference evidence="1 2" key="1">
    <citation type="submission" date="2019-11" db="EMBL/GenBank/DDBJ databases">
        <title>Genome analysis of Rhizobacterium cereale a novel genus and species isolated from maize roots in North Spain.</title>
        <authorList>
            <person name="Menendez E."/>
            <person name="Flores-Felix J.D."/>
            <person name="Ramirez-Bahena M.-H."/>
            <person name="Igual J.M."/>
            <person name="Garcia-Fraile P."/>
            <person name="Peix A."/>
            <person name="Velazquez E."/>
        </authorList>
    </citation>
    <scope>NUCLEOTIDE SEQUENCE [LARGE SCALE GENOMIC DNA]</scope>
    <source>
        <strain evidence="1 2">RZME27</strain>
    </source>
</reference>
<sequence length="66" mass="7542">MSLLKQTMACAGVTPVAPFSFQASTPDIRGRSTFAQKVTKTDLFEIFRDRQRKTQPLTYLIFDQQN</sequence>
<name>A0A6A8ACL3_9HYPH</name>
<gene>
    <name evidence="1" type="ORF">GAO09_16550</name>
</gene>
<dbReference type="AlphaFoldDB" id="A0A6A8ACL3"/>
<evidence type="ECO:0000313" key="1">
    <source>
        <dbReference type="EMBL" id="MQY47647.1"/>
    </source>
</evidence>
<accession>A0A6A8ACL3</accession>
<dbReference type="EMBL" id="WIXI01000045">
    <property type="protein sequence ID" value="MQY47647.1"/>
    <property type="molecule type" value="Genomic_DNA"/>
</dbReference>
<proteinExistence type="predicted"/>
<dbReference type="RefSeq" id="WP_153355113.1">
    <property type="nucleotide sequence ID" value="NZ_JAYKOO010000007.1"/>
</dbReference>
<organism evidence="1 2">
    <name type="scientific">Endobacterium cereale</name>
    <dbReference type="NCBI Taxonomy" id="2663029"/>
    <lineage>
        <taxon>Bacteria</taxon>
        <taxon>Pseudomonadati</taxon>
        <taxon>Pseudomonadota</taxon>
        <taxon>Alphaproteobacteria</taxon>
        <taxon>Hyphomicrobiales</taxon>
        <taxon>Rhizobiaceae</taxon>
        <taxon>Endobacterium</taxon>
    </lineage>
</organism>
<evidence type="ECO:0000313" key="2">
    <source>
        <dbReference type="Proteomes" id="UP000435138"/>
    </source>
</evidence>
<protein>
    <submittedName>
        <fullName evidence="1">Uncharacterized protein</fullName>
    </submittedName>
</protein>
<comment type="caution">
    <text evidence="1">The sequence shown here is derived from an EMBL/GenBank/DDBJ whole genome shotgun (WGS) entry which is preliminary data.</text>
</comment>
<keyword evidence="2" id="KW-1185">Reference proteome</keyword>